<evidence type="ECO:0000313" key="1">
    <source>
        <dbReference type="EMBL" id="KAK1435899.1"/>
    </source>
</evidence>
<organism evidence="1 2">
    <name type="scientific">Tagetes erecta</name>
    <name type="common">African marigold</name>
    <dbReference type="NCBI Taxonomy" id="13708"/>
    <lineage>
        <taxon>Eukaryota</taxon>
        <taxon>Viridiplantae</taxon>
        <taxon>Streptophyta</taxon>
        <taxon>Embryophyta</taxon>
        <taxon>Tracheophyta</taxon>
        <taxon>Spermatophyta</taxon>
        <taxon>Magnoliopsida</taxon>
        <taxon>eudicotyledons</taxon>
        <taxon>Gunneridae</taxon>
        <taxon>Pentapetalae</taxon>
        <taxon>asterids</taxon>
        <taxon>campanulids</taxon>
        <taxon>Asterales</taxon>
        <taxon>Asteraceae</taxon>
        <taxon>Asteroideae</taxon>
        <taxon>Heliantheae alliance</taxon>
        <taxon>Tageteae</taxon>
        <taxon>Tagetes</taxon>
    </lineage>
</organism>
<protein>
    <submittedName>
        <fullName evidence="1">Uncharacterized protein</fullName>
    </submittedName>
</protein>
<dbReference type="Proteomes" id="UP001229421">
    <property type="component" value="Unassembled WGS sequence"/>
</dbReference>
<dbReference type="EMBL" id="JAUHHV010000001">
    <property type="protein sequence ID" value="KAK1435899.1"/>
    <property type="molecule type" value="Genomic_DNA"/>
</dbReference>
<dbReference type="AlphaFoldDB" id="A0AAD8L5A2"/>
<name>A0AAD8L5A2_TARER</name>
<evidence type="ECO:0000313" key="2">
    <source>
        <dbReference type="Proteomes" id="UP001229421"/>
    </source>
</evidence>
<gene>
    <name evidence="1" type="ORF">QVD17_01672</name>
</gene>
<comment type="caution">
    <text evidence="1">The sequence shown here is derived from an EMBL/GenBank/DDBJ whole genome shotgun (WGS) entry which is preliminary data.</text>
</comment>
<accession>A0AAD8L5A2</accession>
<sequence length="196" mass="22920">MVHDFIQMVLVSILIQDTEYDLAGKEYREKWLKICISRFFLHSSLFFSSLSLSTQAKQNKASSFVHLFSRYGLFSSFRLTNNSQFTILYTLNPLHHSNFFNFLSFFPFFFHHHHHQLQFFTPQDFILFLHTPGSTLKIYCSTLTQPTKISSFVTKSQGNFTSVCQDFKMLGHVGMSGFCSLFWVSCDYPTHLVKLF</sequence>
<proteinExistence type="predicted"/>
<keyword evidence="2" id="KW-1185">Reference proteome</keyword>
<reference evidence="1" key="1">
    <citation type="journal article" date="2023" name="bioRxiv">
        <title>Improved chromosome-level genome assembly for marigold (Tagetes erecta).</title>
        <authorList>
            <person name="Jiang F."/>
            <person name="Yuan L."/>
            <person name="Wang S."/>
            <person name="Wang H."/>
            <person name="Xu D."/>
            <person name="Wang A."/>
            <person name="Fan W."/>
        </authorList>
    </citation>
    <scope>NUCLEOTIDE SEQUENCE</scope>
    <source>
        <strain evidence="1">WSJ</strain>
        <tissue evidence="1">Leaf</tissue>
    </source>
</reference>